<evidence type="ECO:0000256" key="8">
    <source>
        <dbReference type="ARBA" id="ARBA00023180"/>
    </source>
</evidence>
<dbReference type="EC" id="3.2.1.106" evidence="10"/>
<keyword evidence="4" id="KW-0256">Endoplasmic reticulum</keyword>
<evidence type="ECO:0000256" key="2">
    <source>
        <dbReference type="ARBA" id="ARBA00022692"/>
    </source>
</evidence>
<dbReference type="AlphaFoldDB" id="A0A820J0X4"/>
<dbReference type="PANTHER" id="PTHR10412">
    <property type="entry name" value="MANNOSYL-OLIGOSACCHARIDE GLUCOSIDASE"/>
    <property type="match status" value="1"/>
</dbReference>
<name>A0A820J0X4_9BILA</name>
<keyword evidence="5" id="KW-0735">Signal-anchor</keyword>
<evidence type="ECO:0000256" key="9">
    <source>
        <dbReference type="ARBA" id="ARBA00023295"/>
    </source>
</evidence>
<evidence type="ECO:0000256" key="7">
    <source>
        <dbReference type="ARBA" id="ARBA00023136"/>
    </source>
</evidence>
<organism evidence="12 13">
    <name type="scientific">Adineta steineri</name>
    <dbReference type="NCBI Taxonomy" id="433720"/>
    <lineage>
        <taxon>Eukaryota</taxon>
        <taxon>Metazoa</taxon>
        <taxon>Spiralia</taxon>
        <taxon>Gnathifera</taxon>
        <taxon>Rotifera</taxon>
        <taxon>Eurotatoria</taxon>
        <taxon>Bdelloidea</taxon>
        <taxon>Adinetida</taxon>
        <taxon>Adinetidae</taxon>
        <taxon>Adineta</taxon>
    </lineage>
</organism>
<evidence type="ECO:0000256" key="10">
    <source>
        <dbReference type="ARBA" id="ARBA00038888"/>
    </source>
</evidence>
<dbReference type="PANTHER" id="PTHR10412:SF11">
    <property type="entry name" value="MANNOSYL-OLIGOSACCHARIDE GLUCOSIDASE"/>
    <property type="match status" value="1"/>
</dbReference>
<keyword evidence="7" id="KW-0472">Membrane</keyword>
<keyword evidence="8" id="KW-0325">Glycoprotein</keyword>
<keyword evidence="9" id="KW-0326">Glycosidase</keyword>
<dbReference type="GO" id="GO:0009311">
    <property type="term" value="P:oligosaccharide metabolic process"/>
    <property type="evidence" value="ECO:0007669"/>
    <property type="project" value="InterPro"/>
</dbReference>
<evidence type="ECO:0000313" key="13">
    <source>
        <dbReference type="Proteomes" id="UP000663881"/>
    </source>
</evidence>
<evidence type="ECO:0000256" key="4">
    <source>
        <dbReference type="ARBA" id="ARBA00022824"/>
    </source>
</evidence>
<dbReference type="Proteomes" id="UP000663881">
    <property type="component" value="Unassembled WGS sequence"/>
</dbReference>
<dbReference type="Pfam" id="PF03200">
    <property type="entry name" value="Glyco_hydro_63"/>
    <property type="match status" value="1"/>
</dbReference>
<gene>
    <name evidence="12" type="ORF">OKA104_LOCUS47161</name>
</gene>
<dbReference type="GO" id="GO:0005789">
    <property type="term" value="C:endoplasmic reticulum membrane"/>
    <property type="evidence" value="ECO:0007669"/>
    <property type="project" value="UniProtKB-SubCell"/>
</dbReference>
<dbReference type="InterPro" id="IPR004888">
    <property type="entry name" value="Glycoside_hydrolase_63"/>
</dbReference>
<dbReference type="Gene3D" id="2.70.98.110">
    <property type="entry name" value="Glycosyl hydrolase family 63, N-terminal domain"/>
    <property type="match status" value="1"/>
</dbReference>
<evidence type="ECO:0000259" key="11">
    <source>
        <dbReference type="Pfam" id="PF03200"/>
    </source>
</evidence>
<comment type="caution">
    <text evidence="12">The sequence shown here is derived from an EMBL/GenBank/DDBJ whole genome shotgun (WGS) entry which is preliminary data.</text>
</comment>
<dbReference type="InterPro" id="IPR038518">
    <property type="entry name" value="Glyco_hydro_63N_sf"/>
</dbReference>
<keyword evidence="6" id="KW-1133">Transmembrane helix</keyword>
<proteinExistence type="predicted"/>
<dbReference type="GO" id="GO:0006487">
    <property type="term" value="P:protein N-linked glycosylation"/>
    <property type="evidence" value="ECO:0007669"/>
    <property type="project" value="TreeGrafter"/>
</dbReference>
<dbReference type="GO" id="GO:0004573">
    <property type="term" value="F:Glc3Man9GlcNAc2 oligosaccharide glucosidase activity"/>
    <property type="evidence" value="ECO:0007669"/>
    <property type="project" value="UniProtKB-EC"/>
</dbReference>
<protein>
    <recommendedName>
        <fullName evidence="10">mannosyl-oligosaccharide glucosidase</fullName>
        <ecNumber evidence="10">3.2.1.106</ecNumber>
    </recommendedName>
</protein>
<feature type="non-terminal residue" evidence="12">
    <location>
        <position position="214"/>
    </location>
</feature>
<keyword evidence="2" id="KW-0812">Transmembrane</keyword>
<accession>A0A820J0X4</accession>
<dbReference type="InterPro" id="IPR031335">
    <property type="entry name" value="Glyco_hydro_63_C"/>
</dbReference>
<dbReference type="EMBL" id="CAJOAY010018290">
    <property type="protein sequence ID" value="CAF4319406.1"/>
    <property type="molecule type" value="Genomic_DNA"/>
</dbReference>
<comment type="subcellular location">
    <subcellularLocation>
        <location evidence="1">Endoplasmic reticulum membrane</location>
        <topology evidence="1">Single-pass type II membrane protein</topology>
    </subcellularLocation>
</comment>
<keyword evidence="3" id="KW-0378">Hydrolase</keyword>
<reference evidence="12" key="1">
    <citation type="submission" date="2021-02" db="EMBL/GenBank/DDBJ databases">
        <authorList>
            <person name="Nowell W R."/>
        </authorList>
    </citation>
    <scope>NUCLEOTIDE SEQUENCE</scope>
</reference>
<sequence>SNSGSIPISLFFYFHHDLPWIKEITSISKQSRDTLNIRGQTNELDKFTIKIKLNTLSNQPIIRTLTDIFQLNTIHRDILTKLTSNRPKQPYFVLTDQVFQSTEHNTFFIQITLPKLLPDETFSFDIIYQSDSSDNERQQDITGIYFNEEILRLQKQFDQRFENIFQLKTKQNISENKINFARSTLSNLIGGISDFTGKDLLFCYDKSYSLGYSP</sequence>
<evidence type="ECO:0000313" key="12">
    <source>
        <dbReference type="EMBL" id="CAF4319406.1"/>
    </source>
</evidence>
<evidence type="ECO:0000256" key="5">
    <source>
        <dbReference type="ARBA" id="ARBA00022968"/>
    </source>
</evidence>
<feature type="non-terminal residue" evidence="12">
    <location>
        <position position="1"/>
    </location>
</feature>
<evidence type="ECO:0000256" key="1">
    <source>
        <dbReference type="ARBA" id="ARBA00004648"/>
    </source>
</evidence>
<evidence type="ECO:0000256" key="6">
    <source>
        <dbReference type="ARBA" id="ARBA00022989"/>
    </source>
</evidence>
<feature type="domain" description="Glycosyl hydrolase family 63 C-terminal" evidence="11">
    <location>
        <begin position="142"/>
        <end position="201"/>
    </location>
</feature>
<evidence type="ECO:0000256" key="3">
    <source>
        <dbReference type="ARBA" id="ARBA00022801"/>
    </source>
</evidence>